<keyword evidence="3 6" id="KW-0812">Transmembrane</keyword>
<evidence type="ECO:0000256" key="6">
    <source>
        <dbReference type="SAM" id="Phobius"/>
    </source>
</evidence>
<dbReference type="InterPro" id="IPR052159">
    <property type="entry name" value="Competence_DNA_uptake"/>
</dbReference>
<evidence type="ECO:0000256" key="3">
    <source>
        <dbReference type="ARBA" id="ARBA00022692"/>
    </source>
</evidence>
<feature type="transmembrane region" description="Helical" evidence="6">
    <location>
        <begin position="219"/>
        <end position="237"/>
    </location>
</feature>
<dbReference type="InterPro" id="IPR036866">
    <property type="entry name" value="RibonucZ/Hydroxyglut_hydro"/>
</dbReference>
<accession>A0A4Z0WEW8</accession>
<evidence type="ECO:0000313" key="9">
    <source>
        <dbReference type="Proteomes" id="UP000297475"/>
    </source>
</evidence>
<dbReference type="EMBL" id="SRMF01000001">
    <property type="protein sequence ID" value="TGG95580.1"/>
    <property type="molecule type" value="Genomic_DNA"/>
</dbReference>
<dbReference type="Gene3D" id="3.60.15.10">
    <property type="entry name" value="Ribonuclease Z/Hydroxyacylglutathione hydrolase-like"/>
    <property type="match status" value="1"/>
</dbReference>
<dbReference type="InterPro" id="IPR004477">
    <property type="entry name" value="ComEC_N"/>
</dbReference>
<dbReference type="SUPFAM" id="SSF56281">
    <property type="entry name" value="Metallo-hydrolase/oxidoreductase"/>
    <property type="match status" value="1"/>
</dbReference>
<dbReference type="PANTHER" id="PTHR30619">
    <property type="entry name" value="DNA INTERNALIZATION/COMPETENCE PROTEIN COMEC/REC2"/>
    <property type="match status" value="1"/>
</dbReference>
<proteinExistence type="predicted"/>
<dbReference type="Proteomes" id="UP000297475">
    <property type="component" value="Unassembled WGS sequence"/>
</dbReference>
<comment type="subcellular location">
    <subcellularLocation>
        <location evidence="1">Cell membrane</location>
        <topology evidence="1">Multi-pass membrane protein</topology>
    </subcellularLocation>
</comment>
<feature type="transmembrane region" description="Helical" evidence="6">
    <location>
        <begin position="347"/>
        <end position="368"/>
    </location>
</feature>
<feature type="transmembrane region" description="Helical" evidence="6">
    <location>
        <begin position="425"/>
        <end position="447"/>
    </location>
</feature>
<evidence type="ECO:0000256" key="2">
    <source>
        <dbReference type="ARBA" id="ARBA00022475"/>
    </source>
</evidence>
<gene>
    <name evidence="8" type="ORF">E4656_03975</name>
</gene>
<feature type="transmembrane region" description="Helical" evidence="6">
    <location>
        <begin position="297"/>
        <end position="317"/>
    </location>
</feature>
<dbReference type="OrthoDB" id="9761531at2"/>
<evidence type="ECO:0000313" key="8">
    <source>
        <dbReference type="EMBL" id="TGG95580.1"/>
    </source>
</evidence>
<keyword evidence="9" id="KW-1185">Reference proteome</keyword>
<protein>
    <submittedName>
        <fullName evidence="8">ComEC/Rec2 family competence protein</fullName>
    </submittedName>
</protein>
<keyword evidence="2" id="KW-1003">Cell membrane</keyword>
<reference evidence="8 9" key="1">
    <citation type="submission" date="2019-04" db="EMBL/GenBank/DDBJ databases">
        <title>Natronospirillum operosus gen. nov., sp. nov., a haloalkaliphilic satellite isolated from decaying biomass of laboratory culture of cyanobacterium Geitlerinema sp. and proposal of Natronospirillaceae fam. nov. and Saccharospirillaceae fam. nov.</title>
        <authorList>
            <person name="Kevbrin V."/>
            <person name="Boltyanskaya Y."/>
            <person name="Koziaeva V."/>
            <person name="Grouzdev D.S."/>
            <person name="Park M."/>
            <person name="Cho J."/>
        </authorList>
    </citation>
    <scope>NUCLEOTIDE SEQUENCE [LARGE SCALE GENOMIC DNA]</scope>
    <source>
        <strain evidence="8 9">G-116</strain>
    </source>
</reference>
<name>A0A4Z0WEW8_9GAMM</name>
<dbReference type="AlphaFoldDB" id="A0A4Z0WEW8"/>
<feature type="transmembrane region" description="Helical" evidence="6">
    <location>
        <begin position="453"/>
        <end position="469"/>
    </location>
</feature>
<evidence type="ECO:0000256" key="5">
    <source>
        <dbReference type="ARBA" id="ARBA00023136"/>
    </source>
</evidence>
<comment type="caution">
    <text evidence="8">The sequence shown here is derived from an EMBL/GenBank/DDBJ whole genome shotgun (WGS) entry which is preliminary data.</text>
</comment>
<dbReference type="PANTHER" id="PTHR30619:SF1">
    <property type="entry name" value="RECOMBINATION PROTEIN 2"/>
    <property type="match status" value="1"/>
</dbReference>
<feature type="transmembrane region" description="Helical" evidence="6">
    <location>
        <begin position="49"/>
        <end position="68"/>
    </location>
</feature>
<feature type="transmembrane region" description="Helical" evidence="6">
    <location>
        <begin position="257"/>
        <end position="285"/>
    </location>
</feature>
<sequence length="736" mass="81700">MKPDIHSWRASWGMGGFLLGAALPVLFQPVWWAIAALAGILVWRLRSDLVCAALVGVLWTLGAVHGNVSQLLSEPRALDQMPLQIERCWSSDWSSRCLVRQQGGGRYYLNWRTEGTPEPGQTGMATGSLRPWRATVSPGQTSFALWMLRHRIQAQGQIDDFEQTEPRALNRWLLNLRDRVRQRPVSGQARGFYEALVLGDRAAMDAQVRGQVARTQTQHLLALSGLHIGSLALWAYWIAGWVWRLHPVGVRQDWQKLAALVIAGGLLWLALPAVSLWRAFLMALLPGLAWLYRRRLAAHHLLLIIGCLMVIGDPLLWLDLGAWFSWWATLVLIMLARHIGHWPGWRQLVGIQLSLSLLLVPVHALWSLPLFPAGMMLNLLLIPLVSFVALPLAFLAALGVPLAATGFGLAADLWRLLLVLFDQPWAWLPVLDPLQSLLLAAGCALGLLVRARWIYWLLLIALAGSTLWHQSRGPALALGEFELWVLDAGQGQAAIVETAAGRVVMDTGTGPPAALNLSQTLLRWFWWRPRGDWTTLVLSRPGRFTEGGLGSLATMGFAPQQAFSARPPRFWPADWSEPRFCDLNVQWQQGGVQFRFLRPQPGYQPESTTEGACMLEVRSPHGAVVISGGAGATTEHGLLLRQQPAPVDVLVSSRGGTAAANTRAWLEALRPRRVVHSAQRNPAGEVQARIAAVEAEAHCTCGRHSWWYRFTESGLMEQSYGLRLLPWLRIPAHQHT</sequence>
<feature type="transmembrane region" description="Helical" evidence="6">
    <location>
        <begin position="380"/>
        <end position="404"/>
    </location>
</feature>
<dbReference type="Pfam" id="PF03772">
    <property type="entry name" value="Competence"/>
    <property type="match status" value="1"/>
</dbReference>
<keyword evidence="4 6" id="KW-1133">Transmembrane helix</keyword>
<dbReference type="RefSeq" id="WP_135481364.1">
    <property type="nucleotide sequence ID" value="NZ_SRMF01000001.1"/>
</dbReference>
<feature type="domain" description="ComEC/Rec2-related protein" evidence="7">
    <location>
        <begin position="196"/>
        <end position="449"/>
    </location>
</feature>
<keyword evidence="5 6" id="KW-0472">Membrane</keyword>
<evidence type="ECO:0000256" key="1">
    <source>
        <dbReference type="ARBA" id="ARBA00004651"/>
    </source>
</evidence>
<feature type="transmembrane region" description="Helical" evidence="6">
    <location>
        <begin position="12"/>
        <end position="43"/>
    </location>
</feature>
<evidence type="ECO:0000256" key="4">
    <source>
        <dbReference type="ARBA" id="ARBA00022989"/>
    </source>
</evidence>
<evidence type="ECO:0000259" key="7">
    <source>
        <dbReference type="Pfam" id="PF03772"/>
    </source>
</evidence>
<dbReference type="NCBIfam" id="TIGR00360">
    <property type="entry name" value="ComEC_N-term"/>
    <property type="match status" value="1"/>
</dbReference>
<dbReference type="GO" id="GO:0005886">
    <property type="term" value="C:plasma membrane"/>
    <property type="evidence" value="ECO:0007669"/>
    <property type="project" value="UniProtKB-SubCell"/>
</dbReference>
<organism evidence="8 9">
    <name type="scientific">Natronospirillum operosum</name>
    <dbReference type="NCBI Taxonomy" id="2759953"/>
    <lineage>
        <taxon>Bacteria</taxon>
        <taxon>Pseudomonadati</taxon>
        <taxon>Pseudomonadota</taxon>
        <taxon>Gammaproteobacteria</taxon>
        <taxon>Oceanospirillales</taxon>
        <taxon>Natronospirillaceae</taxon>
        <taxon>Natronospirillum</taxon>
    </lineage>
</organism>